<organism evidence="1 2">
    <name type="scientific">Alligator mississippiensis</name>
    <name type="common">American alligator</name>
    <dbReference type="NCBI Taxonomy" id="8496"/>
    <lineage>
        <taxon>Eukaryota</taxon>
        <taxon>Metazoa</taxon>
        <taxon>Chordata</taxon>
        <taxon>Craniata</taxon>
        <taxon>Vertebrata</taxon>
        <taxon>Euteleostomi</taxon>
        <taxon>Archelosauria</taxon>
        <taxon>Archosauria</taxon>
        <taxon>Crocodylia</taxon>
        <taxon>Alligatoridae</taxon>
        <taxon>Alligatorinae</taxon>
        <taxon>Alligator</taxon>
    </lineage>
</organism>
<proteinExistence type="predicted"/>
<dbReference type="AlphaFoldDB" id="A0A151NFX4"/>
<sequence>MLLFLVAAKLQVPKTLDGGSTQNLDTSATVNKARFQHLLFPALWCNLQNQGNLASDFHIITRHFTKENDLAGNFSKVMPSFMGRTK</sequence>
<protein>
    <submittedName>
        <fullName evidence="1">Uncharacterized protein</fullName>
    </submittedName>
</protein>
<keyword evidence="2" id="KW-1185">Reference proteome</keyword>
<gene>
    <name evidence="1" type="ORF">Y1Q_0010135</name>
</gene>
<accession>A0A151NFX4</accession>
<evidence type="ECO:0000313" key="1">
    <source>
        <dbReference type="EMBL" id="KYO35687.1"/>
    </source>
</evidence>
<evidence type="ECO:0000313" key="2">
    <source>
        <dbReference type="Proteomes" id="UP000050525"/>
    </source>
</evidence>
<comment type="caution">
    <text evidence="1">The sequence shown here is derived from an EMBL/GenBank/DDBJ whole genome shotgun (WGS) entry which is preliminary data.</text>
</comment>
<reference evidence="1 2" key="1">
    <citation type="journal article" date="2012" name="Genome Biol.">
        <title>Sequencing three crocodilian genomes to illuminate the evolution of archosaurs and amniotes.</title>
        <authorList>
            <person name="St John J.A."/>
            <person name="Braun E.L."/>
            <person name="Isberg S.R."/>
            <person name="Miles L.G."/>
            <person name="Chong A.Y."/>
            <person name="Gongora J."/>
            <person name="Dalzell P."/>
            <person name="Moran C."/>
            <person name="Bed'hom B."/>
            <person name="Abzhanov A."/>
            <person name="Burgess S.C."/>
            <person name="Cooksey A.M."/>
            <person name="Castoe T.A."/>
            <person name="Crawford N.G."/>
            <person name="Densmore L.D."/>
            <person name="Drew J.C."/>
            <person name="Edwards S.V."/>
            <person name="Faircloth B.C."/>
            <person name="Fujita M.K."/>
            <person name="Greenwold M.J."/>
            <person name="Hoffmann F.G."/>
            <person name="Howard J.M."/>
            <person name="Iguchi T."/>
            <person name="Janes D.E."/>
            <person name="Khan S.Y."/>
            <person name="Kohno S."/>
            <person name="de Koning A.J."/>
            <person name="Lance S.L."/>
            <person name="McCarthy F.M."/>
            <person name="McCormack J.E."/>
            <person name="Merchant M.E."/>
            <person name="Peterson D.G."/>
            <person name="Pollock D.D."/>
            <person name="Pourmand N."/>
            <person name="Raney B.J."/>
            <person name="Roessler K.A."/>
            <person name="Sanford J.R."/>
            <person name="Sawyer R.H."/>
            <person name="Schmidt C.J."/>
            <person name="Triplett E.W."/>
            <person name="Tuberville T.D."/>
            <person name="Venegas-Anaya M."/>
            <person name="Howard J.T."/>
            <person name="Jarvis E.D."/>
            <person name="Guillette L.J.Jr."/>
            <person name="Glenn T.C."/>
            <person name="Green R.E."/>
            <person name="Ray D.A."/>
        </authorList>
    </citation>
    <scope>NUCLEOTIDE SEQUENCE [LARGE SCALE GENOMIC DNA]</scope>
    <source>
        <strain evidence="1">KSC_2009_1</strain>
    </source>
</reference>
<name>A0A151NFX4_ALLMI</name>
<dbReference type="EMBL" id="AKHW03003120">
    <property type="protein sequence ID" value="KYO35687.1"/>
    <property type="molecule type" value="Genomic_DNA"/>
</dbReference>
<dbReference type="Proteomes" id="UP000050525">
    <property type="component" value="Unassembled WGS sequence"/>
</dbReference>